<organism evidence="5 6">
    <name type="scientific">Sinosporangium album</name>
    <dbReference type="NCBI Taxonomy" id="504805"/>
    <lineage>
        <taxon>Bacteria</taxon>
        <taxon>Bacillati</taxon>
        <taxon>Actinomycetota</taxon>
        <taxon>Actinomycetes</taxon>
        <taxon>Streptosporangiales</taxon>
        <taxon>Streptosporangiaceae</taxon>
        <taxon>Sinosporangium</taxon>
    </lineage>
</organism>
<dbReference type="InterPro" id="IPR036388">
    <property type="entry name" value="WH-like_DNA-bd_sf"/>
</dbReference>
<dbReference type="GO" id="GO:0003700">
    <property type="term" value="F:DNA-binding transcription factor activity"/>
    <property type="evidence" value="ECO:0007669"/>
    <property type="project" value="InterPro"/>
</dbReference>
<dbReference type="SMART" id="SM00418">
    <property type="entry name" value="HTH_ARSR"/>
    <property type="match status" value="1"/>
</dbReference>
<dbReference type="InterPro" id="IPR045981">
    <property type="entry name" value="DUF5937"/>
</dbReference>
<dbReference type="PRINTS" id="PR00778">
    <property type="entry name" value="HTHARSR"/>
</dbReference>
<feature type="domain" description="HTH arsR-type" evidence="4">
    <location>
        <begin position="247"/>
        <end position="331"/>
    </location>
</feature>
<evidence type="ECO:0000256" key="1">
    <source>
        <dbReference type="ARBA" id="ARBA00023015"/>
    </source>
</evidence>
<dbReference type="InterPro" id="IPR051011">
    <property type="entry name" value="Metal_resp_trans_reg"/>
</dbReference>
<evidence type="ECO:0000256" key="2">
    <source>
        <dbReference type="ARBA" id="ARBA00023125"/>
    </source>
</evidence>
<dbReference type="Pfam" id="PF12840">
    <property type="entry name" value="HTH_20"/>
    <property type="match status" value="1"/>
</dbReference>
<evidence type="ECO:0000313" key="5">
    <source>
        <dbReference type="EMBL" id="SDG23001.1"/>
    </source>
</evidence>
<name>A0A1G7SJ58_9ACTN</name>
<protein>
    <submittedName>
        <fullName evidence="5">Helix-turn-helix domain-containing protein</fullName>
    </submittedName>
</protein>
<dbReference type="GO" id="GO:0003677">
    <property type="term" value="F:DNA binding"/>
    <property type="evidence" value="ECO:0007669"/>
    <property type="project" value="UniProtKB-KW"/>
</dbReference>
<dbReference type="Proteomes" id="UP000198923">
    <property type="component" value="Unassembled WGS sequence"/>
</dbReference>
<reference evidence="5 6" key="1">
    <citation type="submission" date="2016-10" db="EMBL/GenBank/DDBJ databases">
        <authorList>
            <person name="de Groot N.N."/>
        </authorList>
    </citation>
    <scope>NUCLEOTIDE SEQUENCE [LARGE SCALE GENOMIC DNA]</scope>
    <source>
        <strain evidence="5 6">CPCC 201354</strain>
    </source>
</reference>
<keyword evidence="1" id="KW-0805">Transcription regulation</keyword>
<dbReference type="AlphaFoldDB" id="A0A1G7SJ58"/>
<dbReference type="CDD" id="cd00090">
    <property type="entry name" value="HTH_ARSR"/>
    <property type="match status" value="1"/>
</dbReference>
<dbReference type="SUPFAM" id="SSF46785">
    <property type="entry name" value="Winged helix' DNA-binding domain"/>
    <property type="match status" value="1"/>
</dbReference>
<dbReference type="OrthoDB" id="3460651at2"/>
<evidence type="ECO:0000259" key="4">
    <source>
        <dbReference type="PROSITE" id="PS50987"/>
    </source>
</evidence>
<dbReference type="EMBL" id="FNCN01000002">
    <property type="protein sequence ID" value="SDG23001.1"/>
    <property type="molecule type" value="Genomic_DNA"/>
</dbReference>
<proteinExistence type="predicted"/>
<keyword evidence="2" id="KW-0238">DNA-binding</keyword>
<evidence type="ECO:0000256" key="3">
    <source>
        <dbReference type="ARBA" id="ARBA00023163"/>
    </source>
</evidence>
<keyword evidence="3" id="KW-0804">Transcription</keyword>
<dbReference type="InterPro" id="IPR036390">
    <property type="entry name" value="WH_DNA-bd_sf"/>
</dbReference>
<keyword evidence="6" id="KW-1185">Reference proteome</keyword>
<dbReference type="Gene3D" id="1.10.10.10">
    <property type="entry name" value="Winged helix-like DNA-binding domain superfamily/Winged helix DNA-binding domain"/>
    <property type="match status" value="1"/>
</dbReference>
<dbReference type="InterPro" id="IPR001845">
    <property type="entry name" value="HTH_ArsR_DNA-bd_dom"/>
</dbReference>
<dbReference type="PANTHER" id="PTHR43132:SF6">
    <property type="entry name" value="HTH-TYPE TRANSCRIPTIONAL REPRESSOR CZRA"/>
    <property type="match status" value="1"/>
</dbReference>
<dbReference type="Pfam" id="PF19361">
    <property type="entry name" value="DUF5937"/>
    <property type="match status" value="1"/>
</dbReference>
<evidence type="ECO:0000313" key="6">
    <source>
        <dbReference type="Proteomes" id="UP000198923"/>
    </source>
</evidence>
<dbReference type="STRING" id="504805.SAMN05421505_102328"/>
<gene>
    <name evidence="5" type="ORF">SAMN05421505_102328</name>
</gene>
<accession>A0A1G7SJ58</accession>
<dbReference type="InterPro" id="IPR011991">
    <property type="entry name" value="ArsR-like_HTH"/>
</dbReference>
<sequence length="331" mass="36544">MWLNSPVVGVSVTVEWVFGTEDVARIRFAFSPLWEAVFSLRALRDPARHSVHLPFVRAVRPRVAALGLGELLHLIPVEGYVPDFITPPPITPVPDFETDLDLVRHAPPDLVAEEVAEATGPGSPVTERFRTDPRGSIERVVAGLRTYWDEIFADHWPRVYGLLEADVLWRSRRLASGGARELFADLNPDVTWRGDRLRVVRRWNHTGDLAGKGLLLVPTAFRWPEVAAVVHPYQPMLAYPARGIGTLWFDEPPPAPEALAALLGRTRARVLTALAEPASTTALARRFSLTPSAISQHLGVLADGGLVARRRIGREVVYRRTPVGDALVCAS</sequence>
<dbReference type="PROSITE" id="PS50987">
    <property type="entry name" value="HTH_ARSR_2"/>
    <property type="match status" value="1"/>
</dbReference>
<dbReference type="PANTHER" id="PTHR43132">
    <property type="entry name" value="ARSENICAL RESISTANCE OPERON REPRESSOR ARSR-RELATED"/>
    <property type="match status" value="1"/>
</dbReference>